<dbReference type="RefSeq" id="WP_385877229.1">
    <property type="nucleotide sequence ID" value="NZ_JBHLXE010000090.1"/>
</dbReference>
<dbReference type="PANTHER" id="PTHR11142">
    <property type="entry name" value="PSEUDOURIDYLATE SYNTHASE"/>
    <property type="match status" value="1"/>
</dbReference>
<dbReference type="InterPro" id="IPR001406">
    <property type="entry name" value="PsdUridine_synth_TruA"/>
</dbReference>
<keyword evidence="3 4" id="KW-0413">Isomerase</keyword>
<dbReference type="Gene3D" id="3.30.70.660">
    <property type="entry name" value="Pseudouridine synthase I, catalytic domain, C-terminal subdomain"/>
    <property type="match status" value="1"/>
</dbReference>
<dbReference type="NCBIfam" id="TIGR00071">
    <property type="entry name" value="hisT_truA"/>
    <property type="match status" value="1"/>
</dbReference>
<comment type="function">
    <text evidence="4">Formation of pseudouridine at positions 38, 39 and 40 in the anticodon stem and loop of transfer RNAs.</text>
</comment>
<accession>A0ABV6CFT2</accession>
<dbReference type="HAMAP" id="MF_00171">
    <property type="entry name" value="TruA"/>
    <property type="match status" value="1"/>
</dbReference>
<dbReference type="InterPro" id="IPR020094">
    <property type="entry name" value="TruA/RsuA/RluB/E/F_N"/>
</dbReference>
<dbReference type="Gene3D" id="3.30.70.580">
    <property type="entry name" value="Pseudouridine synthase I, catalytic domain, N-terminal subdomain"/>
    <property type="match status" value="1"/>
</dbReference>
<proteinExistence type="inferred from homology"/>
<comment type="caution">
    <text evidence="4">Lacks conserved residue(s) required for the propagation of feature annotation.</text>
</comment>
<comment type="catalytic activity">
    <reaction evidence="4 5">
        <text>uridine(38/39/40) in tRNA = pseudouridine(38/39/40) in tRNA</text>
        <dbReference type="Rhea" id="RHEA:22376"/>
        <dbReference type="Rhea" id="RHEA-COMP:10085"/>
        <dbReference type="Rhea" id="RHEA-COMP:10087"/>
        <dbReference type="ChEBI" id="CHEBI:65314"/>
        <dbReference type="ChEBI" id="CHEBI:65315"/>
        <dbReference type="EC" id="5.4.99.12"/>
    </reaction>
</comment>
<evidence type="ECO:0000256" key="5">
    <source>
        <dbReference type="RuleBase" id="RU003792"/>
    </source>
</evidence>
<dbReference type="SUPFAM" id="SSF55120">
    <property type="entry name" value="Pseudouridine synthase"/>
    <property type="match status" value="1"/>
</dbReference>
<dbReference type="Proteomes" id="UP001589758">
    <property type="component" value="Unassembled WGS sequence"/>
</dbReference>
<keyword evidence="8" id="KW-1185">Reference proteome</keyword>
<gene>
    <name evidence="4 7" type="primary">truA</name>
    <name evidence="7" type="ORF">ACFFIT_08425</name>
</gene>
<dbReference type="InterPro" id="IPR020103">
    <property type="entry name" value="PsdUridine_synth_cat_dom_sf"/>
</dbReference>
<feature type="active site" description="Nucleophile" evidence="4">
    <location>
        <position position="52"/>
    </location>
</feature>
<name>A0ABV6CFT2_9GAMM</name>
<feature type="domain" description="Pseudouridine synthase I TruA alpha/beta" evidence="6">
    <location>
        <begin position="143"/>
        <end position="245"/>
    </location>
</feature>
<dbReference type="InterPro" id="IPR020095">
    <property type="entry name" value="PsdUridine_synth_TruA_C"/>
</dbReference>
<dbReference type="CDD" id="cd02570">
    <property type="entry name" value="PseudoU_synth_EcTruA"/>
    <property type="match status" value="1"/>
</dbReference>
<evidence type="ECO:0000259" key="6">
    <source>
        <dbReference type="Pfam" id="PF01416"/>
    </source>
</evidence>
<reference evidence="7 8" key="1">
    <citation type="submission" date="2024-09" db="EMBL/GenBank/DDBJ databases">
        <authorList>
            <person name="Sun Q."/>
            <person name="Mori K."/>
        </authorList>
    </citation>
    <scope>NUCLEOTIDE SEQUENCE [LARGE SCALE GENOMIC DNA]</scope>
    <source>
        <strain evidence="7 8">CCM 8545</strain>
    </source>
</reference>
<keyword evidence="2 4" id="KW-0819">tRNA processing</keyword>
<evidence type="ECO:0000256" key="1">
    <source>
        <dbReference type="ARBA" id="ARBA00009375"/>
    </source>
</evidence>
<evidence type="ECO:0000256" key="3">
    <source>
        <dbReference type="ARBA" id="ARBA00023235"/>
    </source>
</evidence>
<protein>
    <recommendedName>
        <fullName evidence="4">tRNA pseudouridine synthase A</fullName>
        <ecNumber evidence="4">5.4.99.12</ecNumber>
    </recommendedName>
    <alternativeName>
        <fullName evidence="4">tRNA pseudouridine(38-40) synthase</fullName>
    </alternativeName>
    <alternativeName>
        <fullName evidence="4">tRNA pseudouridylate synthase I</fullName>
    </alternativeName>
    <alternativeName>
        <fullName evidence="4">tRNA-uridine isomerase I</fullName>
    </alternativeName>
</protein>
<dbReference type="PANTHER" id="PTHR11142:SF0">
    <property type="entry name" value="TRNA PSEUDOURIDINE SYNTHASE-LIKE 1"/>
    <property type="match status" value="1"/>
</dbReference>
<dbReference type="Pfam" id="PF01416">
    <property type="entry name" value="PseudoU_synth_1"/>
    <property type="match status" value="2"/>
</dbReference>
<dbReference type="PIRSF" id="PIRSF001430">
    <property type="entry name" value="tRNA_psdUrid_synth"/>
    <property type="match status" value="1"/>
</dbReference>
<evidence type="ECO:0000313" key="7">
    <source>
        <dbReference type="EMBL" id="MFC0180103.1"/>
    </source>
</evidence>
<evidence type="ECO:0000256" key="4">
    <source>
        <dbReference type="HAMAP-Rule" id="MF_00171"/>
    </source>
</evidence>
<dbReference type="EC" id="5.4.99.12" evidence="4"/>
<dbReference type="EMBL" id="JBHLXE010000090">
    <property type="protein sequence ID" value="MFC0180103.1"/>
    <property type="molecule type" value="Genomic_DNA"/>
</dbReference>
<comment type="caution">
    <text evidence="7">The sequence shown here is derived from an EMBL/GenBank/DDBJ whole genome shotgun (WGS) entry which is preliminary data.</text>
</comment>
<feature type="binding site" evidence="4">
    <location>
        <position position="110"/>
    </location>
    <ligand>
        <name>substrate</name>
    </ligand>
</feature>
<organism evidence="7 8">
    <name type="scientific">Thorsellia kenyensis</name>
    <dbReference type="NCBI Taxonomy" id="1549888"/>
    <lineage>
        <taxon>Bacteria</taxon>
        <taxon>Pseudomonadati</taxon>
        <taxon>Pseudomonadota</taxon>
        <taxon>Gammaproteobacteria</taxon>
        <taxon>Enterobacterales</taxon>
        <taxon>Thorselliaceae</taxon>
        <taxon>Thorsellia</taxon>
    </lineage>
</organism>
<dbReference type="GO" id="GO:0160147">
    <property type="term" value="F:tRNA pseudouridine(38-40) synthase activity"/>
    <property type="evidence" value="ECO:0007669"/>
    <property type="project" value="UniProtKB-EC"/>
</dbReference>
<evidence type="ECO:0000256" key="2">
    <source>
        <dbReference type="ARBA" id="ARBA00022694"/>
    </source>
</evidence>
<comment type="similarity">
    <text evidence="1 4 5">Belongs to the tRNA pseudouridine synthase TruA family.</text>
</comment>
<dbReference type="InterPro" id="IPR020097">
    <property type="entry name" value="PsdUridine_synth_TruA_a/b_dom"/>
</dbReference>
<sequence>MFYYAMGIEYDGARYHGWQKQSHAKTVQGEVEAALSSIANEPININCAGRTDAGVHATCQLINFNTHAKRELGAWTLGVNSKLPDDIAVKFIKPVTIDFHARFSATARQYRYVIFNDRLKPAILPYGVTQCYEPLNEKIMHDAAQDLLGEHDFTSFRAITCQSHTPFRNVHSISVHRFDKYVVIEIKANAFLHHMVRNIAGSLMEIGKNHQPKEWLGELLLLRDRKLAAPTAKPYGLYLVDVDYPEHFGIPKLPKGPLFIPNEF</sequence>
<evidence type="ECO:0000313" key="8">
    <source>
        <dbReference type="Proteomes" id="UP001589758"/>
    </source>
</evidence>
<feature type="domain" description="Pseudouridine synthase I TruA alpha/beta" evidence="6">
    <location>
        <begin position="9"/>
        <end position="103"/>
    </location>
</feature>
<comment type="subunit">
    <text evidence="4">Homodimer.</text>
</comment>